<reference evidence="2 3" key="1">
    <citation type="submission" date="2015-12" db="EMBL/GenBank/DDBJ databases">
        <title>The genome of Folsomia candida.</title>
        <authorList>
            <person name="Faddeeva A."/>
            <person name="Derks M.F."/>
            <person name="Anvar Y."/>
            <person name="Smit S."/>
            <person name="Van Straalen N."/>
            <person name="Roelofs D."/>
        </authorList>
    </citation>
    <scope>NUCLEOTIDE SEQUENCE [LARGE SCALE GENOMIC DNA]</scope>
    <source>
        <strain evidence="2 3">VU population</strain>
        <tissue evidence="2">Whole body</tissue>
    </source>
</reference>
<feature type="transmembrane region" description="Helical" evidence="1">
    <location>
        <begin position="6"/>
        <end position="24"/>
    </location>
</feature>
<dbReference type="InterPro" id="IPR053202">
    <property type="entry name" value="EGF_Rcpt_Signaling_Reg"/>
</dbReference>
<dbReference type="EMBL" id="LNIX01000005">
    <property type="protein sequence ID" value="OXA55033.1"/>
    <property type="molecule type" value="Genomic_DNA"/>
</dbReference>
<name>A0A226EBW1_FOLCA</name>
<keyword evidence="1" id="KW-1133">Transmembrane helix</keyword>
<sequence>MKQSTYTIKFTTVFFICFSLYLILYQFHFKNETSTLTDLPPPLADTGIKVLTSMLNLPAWYRLKDWGLKKDPAYDNVTITTRGYDQEELTAWNEFFFGTGAGLMLELGAMNGLNSSVSLFFEQTAHWRSILIEANPTLSSQIHKNRPDAISFNAAICDQVRTVHYKDEDITRILKLLRFKGGELRVLEGVDFDQISFDVIAVETDRGNVGPEEAAMYVDEVIDFLTDKGYTLWERKLGRNSWFVSPNFTRFNSSYLK</sequence>
<dbReference type="PANTHER" id="PTHR34009">
    <property type="entry name" value="PROTEIN STAR"/>
    <property type="match status" value="1"/>
</dbReference>
<dbReference type="GO" id="GO:0006888">
    <property type="term" value="P:endoplasmic reticulum to Golgi vesicle-mediated transport"/>
    <property type="evidence" value="ECO:0007669"/>
    <property type="project" value="TreeGrafter"/>
</dbReference>
<organism evidence="2 3">
    <name type="scientific">Folsomia candida</name>
    <name type="common">Springtail</name>
    <dbReference type="NCBI Taxonomy" id="158441"/>
    <lineage>
        <taxon>Eukaryota</taxon>
        <taxon>Metazoa</taxon>
        <taxon>Ecdysozoa</taxon>
        <taxon>Arthropoda</taxon>
        <taxon>Hexapoda</taxon>
        <taxon>Collembola</taxon>
        <taxon>Entomobryomorpha</taxon>
        <taxon>Isotomoidea</taxon>
        <taxon>Isotomidae</taxon>
        <taxon>Proisotominae</taxon>
        <taxon>Folsomia</taxon>
    </lineage>
</organism>
<dbReference type="Proteomes" id="UP000198287">
    <property type="component" value="Unassembled WGS sequence"/>
</dbReference>
<dbReference type="PANTHER" id="PTHR34009:SF2">
    <property type="entry name" value="PROTEIN STAR"/>
    <property type="match status" value="1"/>
</dbReference>
<dbReference type="GO" id="GO:0005794">
    <property type="term" value="C:Golgi apparatus"/>
    <property type="evidence" value="ECO:0007669"/>
    <property type="project" value="TreeGrafter"/>
</dbReference>
<keyword evidence="1" id="KW-0472">Membrane</keyword>
<accession>A0A226EBW1</accession>
<keyword evidence="1" id="KW-0812">Transmembrane</keyword>
<dbReference type="AlphaFoldDB" id="A0A226EBW1"/>
<dbReference type="GO" id="GO:0016197">
    <property type="term" value="P:endosomal transport"/>
    <property type="evidence" value="ECO:0007669"/>
    <property type="project" value="TreeGrafter"/>
</dbReference>
<proteinExistence type="predicted"/>
<evidence type="ECO:0000313" key="3">
    <source>
        <dbReference type="Proteomes" id="UP000198287"/>
    </source>
</evidence>
<evidence type="ECO:0000256" key="1">
    <source>
        <dbReference type="SAM" id="Phobius"/>
    </source>
</evidence>
<evidence type="ECO:0000313" key="2">
    <source>
        <dbReference type="EMBL" id="OXA55033.1"/>
    </source>
</evidence>
<protein>
    <submittedName>
        <fullName evidence="2">Protein Star</fullName>
    </submittedName>
</protein>
<gene>
    <name evidence="2" type="ORF">Fcan01_10210</name>
</gene>
<dbReference type="GO" id="GO:0005886">
    <property type="term" value="C:plasma membrane"/>
    <property type="evidence" value="ECO:0007669"/>
    <property type="project" value="TreeGrafter"/>
</dbReference>
<dbReference type="GO" id="GO:0031902">
    <property type="term" value="C:late endosome membrane"/>
    <property type="evidence" value="ECO:0007669"/>
    <property type="project" value="TreeGrafter"/>
</dbReference>
<comment type="caution">
    <text evidence="2">The sequence shown here is derived from an EMBL/GenBank/DDBJ whole genome shotgun (WGS) entry which is preliminary data.</text>
</comment>
<keyword evidence="3" id="KW-1185">Reference proteome</keyword>
<dbReference type="GO" id="GO:0005789">
    <property type="term" value="C:endoplasmic reticulum membrane"/>
    <property type="evidence" value="ECO:0007669"/>
    <property type="project" value="TreeGrafter"/>
</dbReference>
<dbReference type="OrthoDB" id="512533at2759"/>